<dbReference type="GO" id="GO:0008234">
    <property type="term" value="F:cysteine-type peptidase activity"/>
    <property type="evidence" value="ECO:0007669"/>
    <property type="project" value="UniProtKB-KW"/>
</dbReference>
<evidence type="ECO:0000259" key="9">
    <source>
        <dbReference type="SMART" id="SM00848"/>
    </source>
</evidence>
<evidence type="ECO:0000313" key="11">
    <source>
        <dbReference type="Proteomes" id="UP001153737"/>
    </source>
</evidence>
<dbReference type="SMART" id="SM00848">
    <property type="entry name" value="Inhibitor_I29"/>
    <property type="match status" value="1"/>
</dbReference>
<feature type="signal peptide" evidence="7">
    <location>
        <begin position="1"/>
        <end position="17"/>
    </location>
</feature>
<feature type="chain" id="PRO_5040281657" evidence="7">
    <location>
        <begin position="18"/>
        <end position="330"/>
    </location>
</feature>
<name>A0A9P0DMG8_PHACE</name>
<dbReference type="InterPro" id="IPR039417">
    <property type="entry name" value="Peptidase_C1A_papain-like"/>
</dbReference>
<dbReference type="InterPro" id="IPR013128">
    <property type="entry name" value="Peptidase_C1A"/>
</dbReference>
<dbReference type="GO" id="GO:0006508">
    <property type="term" value="P:proteolysis"/>
    <property type="evidence" value="ECO:0007669"/>
    <property type="project" value="UniProtKB-KW"/>
</dbReference>
<dbReference type="InterPro" id="IPR038765">
    <property type="entry name" value="Papain-like_cys_pep_sf"/>
</dbReference>
<dbReference type="Proteomes" id="UP001153737">
    <property type="component" value="Chromosome 5"/>
</dbReference>
<evidence type="ECO:0000256" key="7">
    <source>
        <dbReference type="SAM" id="SignalP"/>
    </source>
</evidence>
<comment type="similarity">
    <text evidence="1">Belongs to the peptidase C1 family.</text>
</comment>
<dbReference type="CDD" id="cd02248">
    <property type="entry name" value="Peptidase_C1A"/>
    <property type="match status" value="1"/>
</dbReference>
<evidence type="ECO:0000313" key="10">
    <source>
        <dbReference type="EMBL" id="CAH1170714.1"/>
    </source>
</evidence>
<dbReference type="Pfam" id="PF00112">
    <property type="entry name" value="Peptidase_C1"/>
    <property type="match status" value="1"/>
</dbReference>
<dbReference type="PROSITE" id="PS00139">
    <property type="entry name" value="THIOL_PROTEASE_CYS"/>
    <property type="match status" value="1"/>
</dbReference>
<evidence type="ECO:0000256" key="4">
    <source>
        <dbReference type="ARBA" id="ARBA00022807"/>
    </source>
</evidence>
<keyword evidence="11" id="KW-1185">Reference proteome</keyword>
<feature type="domain" description="Peptidase C1A papain C-terminal" evidence="8">
    <location>
        <begin position="113"/>
        <end position="328"/>
    </location>
</feature>
<evidence type="ECO:0000256" key="6">
    <source>
        <dbReference type="ARBA" id="ARBA00023157"/>
    </source>
</evidence>
<accession>A0A9P0DMG8</accession>
<dbReference type="Gene3D" id="3.90.70.10">
    <property type="entry name" value="Cysteine proteinases"/>
    <property type="match status" value="1"/>
</dbReference>
<dbReference type="PROSITE" id="PS00640">
    <property type="entry name" value="THIOL_PROTEASE_ASN"/>
    <property type="match status" value="1"/>
</dbReference>
<sequence>MILSIFLLTIVPGLCLANIGQWMQFKDTYGKIYDTFWDEQQRYEIFKENLKKIEEHNAKYHHGQETHHIGITQFADITHEEFRKILGRQRRSKPAASAAILETTWIEATTKKIPDEWDWRHEGAVLDIKDQANCGSCWAFSATGAMEGQNAIHHKIRIPLSEQQLLDCSGEYGNGDCIAGGDEKASFAYVKDHGIETEAQYPYTGNKTKCMFDESKTLLNIKGYKELPGNEEALKQAIASIGPISVAIDADNIQLYVGGIYTTKCKTIDINHAVLAVGYGSQSTKNGTIDYWIIKNSWGKTWGEQGYIRFQRNADNLCGIGLESSYPTLK</sequence>
<dbReference type="EMBL" id="OU896711">
    <property type="protein sequence ID" value="CAH1170714.1"/>
    <property type="molecule type" value="Genomic_DNA"/>
</dbReference>
<dbReference type="SMART" id="SM00645">
    <property type="entry name" value="Pept_C1"/>
    <property type="match status" value="1"/>
</dbReference>
<gene>
    <name evidence="10" type="ORF">PHAECO_LOCUS8967</name>
</gene>
<dbReference type="InterPro" id="IPR013201">
    <property type="entry name" value="Prot_inhib_I29"/>
</dbReference>
<evidence type="ECO:0000256" key="3">
    <source>
        <dbReference type="ARBA" id="ARBA00022801"/>
    </source>
</evidence>
<dbReference type="FunFam" id="3.90.70.10:FF:000006">
    <property type="entry name" value="Cathepsin S"/>
    <property type="match status" value="1"/>
</dbReference>
<reference evidence="10" key="2">
    <citation type="submission" date="2022-10" db="EMBL/GenBank/DDBJ databases">
        <authorList>
            <consortium name="ENA_rothamsted_submissions"/>
            <consortium name="culmorum"/>
            <person name="King R."/>
        </authorList>
    </citation>
    <scope>NUCLEOTIDE SEQUENCE</scope>
</reference>
<dbReference type="PROSITE" id="PS00639">
    <property type="entry name" value="THIOL_PROTEASE_HIS"/>
    <property type="match status" value="1"/>
</dbReference>
<organism evidence="10 11">
    <name type="scientific">Phaedon cochleariae</name>
    <name type="common">Mustard beetle</name>
    <dbReference type="NCBI Taxonomy" id="80249"/>
    <lineage>
        <taxon>Eukaryota</taxon>
        <taxon>Metazoa</taxon>
        <taxon>Ecdysozoa</taxon>
        <taxon>Arthropoda</taxon>
        <taxon>Hexapoda</taxon>
        <taxon>Insecta</taxon>
        <taxon>Pterygota</taxon>
        <taxon>Neoptera</taxon>
        <taxon>Endopterygota</taxon>
        <taxon>Coleoptera</taxon>
        <taxon>Polyphaga</taxon>
        <taxon>Cucujiformia</taxon>
        <taxon>Chrysomeloidea</taxon>
        <taxon>Chrysomelidae</taxon>
        <taxon>Chrysomelinae</taxon>
        <taxon>Chrysomelini</taxon>
        <taxon>Phaedon</taxon>
    </lineage>
</organism>
<evidence type="ECO:0000256" key="1">
    <source>
        <dbReference type="ARBA" id="ARBA00008455"/>
    </source>
</evidence>
<dbReference type="SUPFAM" id="SSF54001">
    <property type="entry name" value="Cysteine proteinases"/>
    <property type="match status" value="1"/>
</dbReference>
<keyword evidence="4" id="KW-0788">Thiol protease</keyword>
<evidence type="ECO:0000259" key="8">
    <source>
        <dbReference type="SMART" id="SM00645"/>
    </source>
</evidence>
<evidence type="ECO:0000256" key="2">
    <source>
        <dbReference type="ARBA" id="ARBA00022670"/>
    </source>
</evidence>
<dbReference type="InterPro" id="IPR000668">
    <property type="entry name" value="Peptidase_C1A_C"/>
</dbReference>
<keyword evidence="6" id="KW-1015">Disulfide bond</keyword>
<keyword evidence="7" id="KW-0732">Signal</keyword>
<protein>
    <submittedName>
        <fullName evidence="10">Uncharacterized protein</fullName>
    </submittedName>
</protein>
<dbReference type="InterPro" id="IPR025661">
    <property type="entry name" value="Pept_asp_AS"/>
</dbReference>
<dbReference type="InterPro" id="IPR025660">
    <property type="entry name" value="Pept_his_AS"/>
</dbReference>
<feature type="domain" description="Cathepsin propeptide inhibitor" evidence="9">
    <location>
        <begin position="22"/>
        <end position="82"/>
    </location>
</feature>
<dbReference type="Pfam" id="PF08246">
    <property type="entry name" value="Inhibitor_I29"/>
    <property type="match status" value="1"/>
</dbReference>
<evidence type="ECO:0000256" key="5">
    <source>
        <dbReference type="ARBA" id="ARBA00023145"/>
    </source>
</evidence>
<dbReference type="AlphaFoldDB" id="A0A9P0DMG8"/>
<keyword evidence="2" id="KW-0645">Protease</keyword>
<dbReference type="InterPro" id="IPR000169">
    <property type="entry name" value="Pept_cys_AS"/>
</dbReference>
<dbReference type="OrthoDB" id="6623662at2759"/>
<proteinExistence type="inferred from homology"/>
<dbReference type="PANTHER" id="PTHR12411">
    <property type="entry name" value="CYSTEINE PROTEASE FAMILY C1-RELATED"/>
    <property type="match status" value="1"/>
</dbReference>
<reference evidence="10" key="1">
    <citation type="submission" date="2022-01" db="EMBL/GenBank/DDBJ databases">
        <authorList>
            <person name="King R."/>
        </authorList>
    </citation>
    <scope>NUCLEOTIDE SEQUENCE</scope>
</reference>
<dbReference type="PRINTS" id="PR00705">
    <property type="entry name" value="PAPAIN"/>
</dbReference>
<keyword evidence="5" id="KW-0865">Zymogen</keyword>
<keyword evidence="3" id="KW-0378">Hydrolase</keyword>